<organism evidence="1 2">
    <name type="scientific">Pleuronectes platessa</name>
    <name type="common">European plaice</name>
    <dbReference type="NCBI Taxonomy" id="8262"/>
    <lineage>
        <taxon>Eukaryota</taxon>
        <taxon>Metazoa</taxon>
        <taxon>Chordata</taxon>
        <taxon>Craniata</taxon>
        <taxon>Vertebrata</taxon>
        <taxon>Euteleostomi</taxon>
        <taxon>Actinopterygii</taxon>
        <taxon>Neopterygii</taxon>
        <taxon>Teleostei</taxon>
        <taxon>Neoteleostei</taxon>
        <taxon>Acanthomorphata</taxon>
        <taxon>Carangaria</taxon>
        <taxon>Pleuronectiformes</taxon>
        <taxon>Pleuronectoidei</taxon>
        <taxon>Pleuronectidae</taxon>
        <taxon>Pleuronectes</taxon>
    </lineage>
</organism>
<evidence type="ECO:0000313" key="2">
    <source>
        <dbReference type="Proteomes" id="UP001153269"/>
    </source>
</evidence>
<dbReference type="EMBL" id="CADEAL010004036">
    <property type="protein sequence ID" value="CAB1449978.1"/>
    <property type="molecule type" value="Genomic_DNA"/>
</dbReference>
<proteinExistence type="predicted"/>
<sequence length="137" mass="14622">MRDALEEGGGEGHYFSPIFPLLLLKHEQTNKERERETERERGRYELERVAFFSKLGRRCNPPHPHSALPTNTSVNCPCAARPRATGSQFRAAAAAAAGAAGGGGGGSFTRRNDAGSAACTDDLRRAAQEVATTALVP</sequence>
<dbReference type="AlphaFoldDB" id="A0A9N7VIN7"/>
<accession>A0A9N7VIN7</accession>
<keyword evidence="2" id="KW-1185">Reference proteome</keyword>
<dbReference type="Proteomes" id="UP001153269">
    <property type="component" value="Unassembled WGS sequence"/>
</dbReference>
<evidence type="ECO:0000313" key="1">
    <source>
        <dbReference type="EMBL" id="CAB1449978.1"/>
    </source>
</evidence>
<protein>
    <submittedName>
        <fullName evidence="1">Uncharacterized protein</fullName>
    </submittedName>
</protein>
<gene>
    <name evidence="1" type="ORF">PLEPLA_LOCUS37664</name>
</gene>
<name>A0A9N7VIN7_PLEPL</name>
<reference evidence="1" key="1">
    <citation type="submission" date="2020-03" db="EMBL/GenBank/DDBJ databases">
        <authorList>
            <person name="Weist P."/>
        </authorList>
    </citation>
    <scope>NUCLEOTIDE SEQUENCE</scope>
</reference>
<comment type="caution">
    <text evidence="1">The sequence shown here is derived from an EMBL/GenBank/DDBJ whole genome shotgun (WGS) entry which is preliminary data.</text>
</comment>